<feature type="compositionally biased region" description="Basic and acidic residues" evidence="5">
    <location>
        <begin position="206"/>
        <end position="223"/>
    </location>
</feature>
<feature type="compositionally biased region" description="Low complexity" evidence="5">
    <location>
        <begin position="112"/>
        <end position="123"/>
    </location>
</feature>
<keyword evidence="3 6" id="KW-1133">Transmembrane helix</keyword>
<evidence type="ECO:0000256" key="1">
    <source>
        <dbReference type="ARBA" id="ARBA00004167"/>
    </source>
</evidence>
<evidence type="ECO:0000313" key="8">
    <source>
        <dbReference type="EMBL" id="PRQ01173.1"/>
    </source>
</evidence>
<sequence>MAKALGFRYAPKRARLSPIRGAGLTVARSSLYLFGAAHRREGVSWSAALGLVIAAVLINAIGLYATGTALALALEPVEKPEQEQAVEFDLVSAADERPSSEPADDDRRPEQPDQIADQDAQIEPKPEPPAARGEPDRGARAQVRGDDMGERTGDQTGAGDDSLVADDDGDIDTQGADAAAQQGPPKPLAGLGGSTSMLNDTFGRPRPSEAHARDDPKKTSMLDNERHLYSSFFNRMANRVREHWRPQKAIDSADPDGRKYGRSSRTTGLMVRLDGQGNILKLVVVQKSGVPELDDEAVRAIRAAGPFPNMPAGLVDENGHVEFPFGFNLLDSGDWNIFRLSH</sequence>
<keyword evidence="4 6" id="KW-0472">Membrane</keyword>
<evidence type="ECO:0000259" key="7">
    <source>
        <dbReference type="PROSITE" id="PS52015"/>
    </source>
</evidence>
<comment type="caution">
    <text evidence="8">The sequence shown here is derived from an EMBL/GenBank/DDBJ whole genome shotgun (WGS) entry which is preliminary data.</text>
</comment>
<name>A0A2S9Y7U5_9BACT</name>
<dbReference type="Gene3D" id="3.30.1150.10">
    <property type="match status" value="1"/>
</dbReference>
<evidence type="ECO:0000256" key="3">
    <source>
        <dbReference type="ARBA" id="ARBA00022989"/>
    </source>
</evidence>
<dbReference type="GO" id="GO:0016020">
    <property type="term" value="C:membrane"/>
    <property type="evidence" value="ECO:0007669"/>
    <property type="project" value="UniProtKB-SubCell"/>
</dbReference>
<dbReference type="Pfam" id="PF13103">
    <property type="entry name" value="TonB_2"/>
    <property type="match status" value="1"/>
</dbReference>
<evidence type="ECO:0000313" key="9">
    <source>
        <dbReference type="Proteomes" id="UP000238823"/>
    </source>
</evidence>
<dbReference type="SUPFAM" id="SSF74653">
    <property type="entry name" value="TolA/TonB C-terminal domain"/>
    <property type="match status" value="1"/>
</dbReference>
<dbReference type="Proteomes" id="UP000238823">
    <property type="component" value="Unassembled WGS sequence"/>
</dbReference>
<organism evidence="8 9">
    <name type="scientific">Enhygromyxa salina</name>
    <dbReference type="NCBI Taxonomy" id="215803"/>
    <lineage>
        <taxon>Bacteria</taxon>
        <taxon>Pseudomonadati</taxon>
        <taxon>Myxococcota</taxon>
        <taxon>Polyangia</taxon>
        <taxon>Nannocystales</taxon>
        <taxon>Nannocystaceae</taxon>
        <taxon>Enhygromyxa</taxon>
    </lineage>
</organism>
<dbReference type="PROSITE" id="PS52015">
    <property type="entry name" value="TONB_CTD"/>
    <property type="match status" value="1"/>
</dbReference>
<dbReference type="NCBIfam" id="TIGR01352">
    <property type="entry name" value="tonB_Cterm"/>
    <property type="match status" value="1"/>
</dbReference>
<proteinExistence type="predicted"/>
<dbReference type="EMBL" id="PVNL01000117">
    <property type="protein sequence ID" value="PRQ01173.1"/>
    <property type="molecule type" value="Genomic_DNA"/>
</dbReference>
<evidence type="ECO:0000256" key="4">
    <source>
        <dbReference type="ARBA" id="ARBA00023136"/>
    </source>
</evidence>
<dbReference type="InterPro" id="IPR006260">
    <property type="entry name" value="TonB/TolA_C"/>
</dbReference>
<reference evidence="8 9" key="1">
    <citation type="submission" date="2018-03" db="EMBL/GenBank/DDBJ databases">
        <title>Draft Genome Sequences of the Obligatory Marine Myxobacteria Enhygromyxa salina SWB007.</title>
        <authorList>
            <person name="Poehlein A."/>
            <person name="Moghaddam J.A."/>
            <person name="Harms H."/>
            <person name="Alanjari M."/>
            <person name="Koenig G.M."/>
            <person name="Daniel R."/>
            <person name="Schaeberle T.F."/>
        </authorList>
    </citation>
    <scope>NUCLEOTIDE SEQUENCE [LARGE SCALE GENOMIC DNA]</scope>
    <source>
        <strain evidence="8 9">SWB007</strain>
    </source>
</reference>
<feature type="compositionally biased region" description="Low complexity" evidence="5">
    <location>
        <begin position="172"/>
        <end position="183"/>
    </location>
</feature>
<comment type="subcellular location">
    <subcellularLocation>
        <location evidence="1">Membrane</location>
        <topology evidence="1">Single-pass membrane protein</topology>
    </subcellularLocation>
</comment>
<gene>
    <name evidence="8" type="ORF">ENSA7_57780</name>
</gene>
<dbReference type="GO" id="GO:0055085">
    <property type="term" value="P:transmembrane transport"/>
    <property type="evidence" value="ECO:0007669"/>
    <property type="project" value="InterPro"/>
</dbReference>
<keyword evidence="2 6" id="KW-0812">Transmembrane</keyword>
<feature type="transmembrane region" description="Helical" evidence="6">
    <location>
        <begin position="48"/>
        <end position="74"/>
    </location>
</feature>
<evidence type="ECO:0000256" key="6">
    <source>
        <dbReference type="SAM" id="Phobius"/>
    </source>
</evidence>
<protein>
    <recommendedName>
        <fullName evidence="7">TonB C-terminal domain-containing protein</fullName>
    </recommendedName>
</protein>
<evidence type="ECO:0000256" key="2">
    <source>
        <dbReference type="ARBA" id="ARBA00022692"/>
    </source>
</evidence>
<accession>A0A2S9Y7U5</accession>
<feature type="compositionally biased region" description="Basic and acidic residues" evidence="5">
    <location>
        <begin position="133"/>
        <end position="153"/>
    </location>
</feature>
<feature type="region of interest" description="Disordered" evidence="5">
    <location>
        <begin position="90"/>
        <end position="223"/>
    </location>
</feature>
<feature type="domain" description="TonB C-terminal" evidence="7">
    <location>
        <begin position="239"/>
        <end position="336"/>
    </location>
</feature>
<dbReference type="InterPro" id="IPR037682">
    <property type="entry name" value="TonB_C"/>
</dbReference>
<dbReference type="AlphaFoldDB" id="A0A2S9Y7U5"/>
<evidence type="ECO:0000256" key="5">
    <source>
        <dbReference type="SAM" id="MobiDB-lite"/>
    </source>
</evidence>
<feature type="region of interest" description="Disordered" evidence="5">
    <location>
        <begin position="246"/>
        <end position="265"/>
    </location>
</feature>
<dbReference type="OrthoDB" id="5524095at2"/>
<feature type="compositionally biased region" description="Basic and acidic residues" evidence="5">
    <location>
        <begin position="94"/>
        <end position="111"/>
    </location>
</feature>